<dbReference type="InterPro" id="IPR036249">
    <property type="entry name" value="Thioredoxin-like_sf"/>
</dbReference>
<feature type="domain" description="Glutaredoxin" evidence="1">
    <location>
        <begin position="17"/>
        <end position="73"/>
    </location>
</feature>
<proteinExistence type="predicted"/>
<comment type="caution">
    <text evidence="2">The sequence shown here is derived from an EMBL/GenBank/DDBJ whole genome shotgun (WGS) entry which is preliminary data.</text>
</comment>
<sequence>MATPTADRAEVPAGQLTMYTTTWCGFCRRLKSQLARDGIEMVEIDIERDPKAAEFVMSVNGGNQTVPTVVINDGEVVLTNPSAKEVKRHLAELASEN</sequence>
<dbReference type="Proteomes" id="UP001596972">
    <property type="component" value="Unassembled WGS sequence"/>
</dbReference>
<dbReference type="Pfam" id="PF00462">
    <property type="entry name" value="Glutaredoxin"/>
    <property type="match status" value="1"/>
</dbReference>
<name>A0ABW3EQB0_9ACTN</name>
<dbReference type="PANTHER" id="PTHR34386">
    <property type="entry name" value="GLUTAREDOXIN"/>
    <property type="match status" value="1"/>
</dbReference>
<dbReference type="SUPFAM" id="SSF52833">
    <property type="entry name" value="Thioredoxin-like"/>
    <property type="match status" value="1"/>
</dbReference>
<dbReference type="RefSeq" id="WP_378298336.1">
    <property type="nucleotide sequence ID" value="NZ_JBHTJA010000017.1"/>
</dbReference>
<dbReference type="InterPro" id="IPR051548">
    <property type="entry name" value="Grx-like_ET"/>
</dbReference>
<dbReference type="PANTHER" id="PTHR34386:SF1">
    <property type="entry name" value="GLUTAREDOXIN-LIKE PROTEIN NRDH"/>
    <property type="match status" value="1"/>
</dbReference>
<gene>
    <name evidence="2" type="ORF">ACFQ11_12175</name>
</gene>
<evidence type="ECO:0000313" key="2">
    <source>
        <dbReference type="EMBL" id="MFD0901153.1"/>
    </source>
</evidence>
<keyword evidence="3" id="KW-1185">Reference proteome</keyword>
<accession>A0ABW3EQB0</accession>
<dbReference type="Gene3D" id="3.40.30.10">
    <property type="entry name" value="Glutaredoxin"/>
    <property type="match status" value="1"/>
</dbReference>
<evidence type="ECO:0000259" key="1">
    <source>
        <dbReference type="Pfam" id="PF00462"/>
    </source>
</evidence>
<dbReference type="NCBIfam" id="TIGR02200">
    <property type="entry name" value="GlrX_actino"/>
    <property type="match status" value="1"/>
</dbReference>
<protein>
    <submittedName>
        <fullName evidence="2">Mycoredoxin</fullName>
    </submittedName>
</protein>
<dbReference type="InterPro" id="IPR002109">
    <property type="entry name" value="Glutaredoxin"/>
</dbReference>
<dbReference type="PROSITE" id="PS51354">
    <property type="entry name" value="GLUTAREDOXIN_2"/>
    <property type="match status" value="1"/>
</dbReference>
<dbReference type="InterPro" id="IPR011915">
    <property type="entry name" value="GlrX_actino"/>
</dbReference>
<reference evidence="3" key="1">
    <citation type="journal article" date="2019" name="Int. J. Syst. Evol. Microbiol.">
        <title>The Global Catalogue of Microorganisms (GCM) 10K type strain sequencing project: providing services to taxonomists for standard genome sequencing and annotation.</title>
        <authorList>
            <consortium name="The Broad Institute Genomics Platform"/>
            <consortium name="The Broad Institute Genome Sequencing Center for Infectious Disease"/>
            <person name="Wu L."/>
            <person name="Ma J."/>
        </authorList>
    </citation>
    <scope>NUCLEOTIDE SEQUENCE [LARGE SCALE GENOMIC DNA]</scope>
    <source>
        <strain evidence="3">JCM 31202</strain>
    </source>
</reference>
<dbReference type="EMBL" id="JBHTJA010000017">
    <property type="protein sequence ID" value="MFD0901153.1"/>
    <property type="molecule type" value="Genomic_DNA"/>
</dbReference>
<dbReference type="CDD" id="cd02976">
    <property type="entry name" value="NrdH"/>
    <property type="match status" value="1"/>
</dbReference>
<organism evidence="2 3">
    <name type="scientific">Actinomadura sediminis</name>
    <dbReference type="NCBI Taxonomy" id="1038904"/>
    <lineage>
        <taxon>Bacteria</taxon>
        <taxon>Bacillati</taxon>
        <taxon>Actinomycetota</taxon>
        <taxon>Actinomycetes</taxon>
        <taxon>Streptosporangiales</taxon>
        <taxon>Thermomonosporaceae</taxon>
        <taxon>Actinomadura</taxon>
    </lineage>
</organism>
<evidence type="ECO:0000313" key="3">
    <source>
        <dbReference type="Proteomes" id="UP001596972"/>
    </source>
</evidence>